<dbReference type="CDD" id="cd12148">
    <property type="entry name" value="fungal_TF_MHR"/>
    <property type="match status" value="1"/>
</dbReference>
<keyword evidence="4" id="KW-0539">Nucleus</keyword>
<protein>
    <recommendedName>
        <fullName evidence="6">Zn(2)-C6 fungal-type domain-containing protein</fullName>
    </recommendedName>
</protein>
<reference evidence="7 8" key="1">
    <citation type="submission" date="2024-01" db="EMBL/GenBank/DDBJ databases">
        <authorList>
            <consortium name="Genoscope - CEA"/>
            <person name="William W."/>
        </authorList>
    </citation>
    <scope>NUCLEOTIDE SEQUENCE [LARGE SCALE GENOMIC DNA]</scope>
    <source>
        <strain evidence="7 8">29B2s-10</strain>
    </source>
</reference>
<evidence type="ECO:0000256" key="2">
    <source>
        <dbReference type="ARBA" id="ARBA00022723"/>
    </source>
</evidence>
<dbReference type="PANTHER" id="PTHR46910">
    <property type="entry name" value="TRANSCRIPTION FACTOR PDR1"/>
    <property type="match status" value="1"/>
</dbReference>
<dbReference type="InterPro" id="IPR036864">
    <property type="entry name" value="Zn2-C6_fun-type_DNA-bd_sf"/>
</dbReference>
<feature type="region of interest" description="Disordered" evidence="5">
    <location>
        <begin position="173"/>
        <end position="194"/>
    </location>
</feature>
<dbReference type="PROSITE" id="PS50048">
    <property type="entry name" value="ZN2_CY6_FUNGAL_2"/>
    <property type="match status" value="1"/>
</dbReference>
<evidence type="ECO:0000259" key="6">
    <source>
        <dbReference type="PROSITE" id="PS50048"/>
    </source>
</evidence>
<dbReference type="Proteomes" id="UP001497600">
    <property type="component" value="Chromosome F"/>
</dbReference>
<proteinExistence type="predicted"/>
<comment type="subcellular location">
    <subcellularLocation>
        <location evidence="1">Nucleus</location>
    </subcellularLocation>
</comment>
<dbReference type="CDD" id="cd00067">
    <property type="entry name" value="GAL4"/>
    <property type="match status" value="1"/>
</dbReference>
<dbReference type="SUPFAM" id="SSF57701">
    <property type="entry name" value="Zn2/Cys6 DNA-binding domain"/>
    <property type="match status" value="1"/>
</dbReference>
<sequence length="730" mass="83368">MFVFPAFDSNYQTRKRVYRCCERCRTKRVKCRVASKGSGCVSCINSSSPCSFVPTQPPVSTLPPTQTGSVNTTPNVERNIVNDSGNSSRLAQYLPPLPTPQAKPIEMTNVTPQFLKKMYNFNISGMSAQRAYQYVFHDHPKVIFTNKTNNDRTLYRESGIHVDYQVPLKSDNPSSFNWSQQKASGGSNSTNTPIPHIRDRRTFDYLLSINAFSITHGPYSFTNEELNKFIDLYFTKINSVFPLVSVKGFWDEFNAGALPSVLMYTIVLLMSKDSLATPMLSAMFAREGRTRSYDVEYLEFTADLQNKIRQIVLILPQLGDYDKLTRLSSSLLLSLHYGYDRFGNERASHDLTDAVNMAFSLGMHMKRQPSELTQERIDHLNDMWWCVYVFDRFNALVNCRSLFIRNHDFNIDPPHNSNLKKLVEVARSLEEMLHEVYRPNHKNAPHYRKSIFDMVEFENKEFKLCDLDQMDNKVEGGETYIASTVNFVTRVVKNVIILASQKAKYDDPKIPNSLAESISLKASSNILWYIQRQPPHMMINIPIIPWCLSLALAASLKSKARKVLEYKLDSEGTESVEDMDNTVSITQNYEWTDYVKELDSYCKRWWVVDEICKLSTEFGKKLEKKEINQKKNIEHDLKRRKVTPAAPPIPPIPNNVHDILLPTPTPAAPPALGNVSLSRVPTMDFSSLSYDDYFGSLPINLFDNELFMDFPHVQPSTGDNSEVGDNPNSV</sequence>
<evidence type="ECO:0000313" key="8">
    <source>
        <dbReference type="Proteomes" id="UP001497600"/>
    </source>
</evidence>
<keyword evidence="8" id="KW-1185">Reference proteome</keyword>
<evidence type="ECO:0000256" key="5">
    <source>
        <dbReference type="SAM" id="MobiDB-lite"/>
    </source>
</evidence>
<keyword evidence="2" id="KW-0479">Metal-binding</keyword>
<evidence type="ECO:0000256" key="3">
    <source>
        <dbReference type="ARBA" id="ARBA00023125"/>
    </source>
</evidence>
<dbReference type="InterPro" id="IPR050987">
    <property type="entry name" value="AtrR-like"/>
</dbReference>
<organism evidence="7 8">
    <name type="scientific">[Candida] anglica</name>
    <dbReference type="NCBI Taxonomy" id="148631"/>
    <lineage>
        <taxon>Eukaryota</taxon>
        <taxon>Fungi</taxon>
        <taxon>Dikarya</taxon>
        <taxon>Ascomycota</taxon>
        <taxon>Saccharomycotina</taxon>
        <taxon>Pichiomycetes</taxon>
        <taxon>Debaryomycetaceae</taxon>
        <taxon>Kurtzmaniella</taxon>
    </lineage>
</organism>
<dbReference type="InterPro" id="IPR007219">
    <property type="entry name" value="XnlR_reg_dom"/>
</dbReference>
<name>A0ABP0EHE4_9ASCO</name>
<dbReference type="PANTHER" id="PTHR46910:SF3">
    <property type="entry name" value="HALOTOLERANCE PROTEIN 9-RELATED"/>
    <property type="match status" value="1"/>
</dbReference>
<keyword evidence="3" id="KW-0238">DNA-binding</keyword>
<evidence type="ECO:0000256" key="4">
    <source>
        <dbReference type="ARBA" id="ARBA00023242"/>
    </source>
</evidence>
<dbReference type="Pfam" id="PF04082">
    <property type="entry name" value="Fungal_trans"/>
    <property type="match status" value="1"/>
</dbReference>
<gene>
    <name evidence="7" type="ORF">CAAN4_F06260</name>
</gene>
<feature type="domain" description="Zn(2)-C6 fungal-type" evidence="6">
    <location>
        <begin position="20"/>
        <end position="52"/>
    </location>
</feature>
<dbReference type="EMBL" id="OZ004258">
    <property type="protein sequence ID" value="CAK7912280.1"/>
    <property type="molecule type" value="Genomic_DNA"/>
</dbReference>
<dbReference type="InterPro" id="IPR001138">
    <property type="entry name" value="Zn2Cys6_DnaBD"/>
</dbReference>
<dbReference type="SMART" id="SM00906">
    <property type="entry name" value="Fungal_trans"/>
    <property type="match status" value="1"/>
</dbReference>
<evidence type="ECO:0000313" key="7">
    <source>
        <dbReference type="EMBL" id="CAK7912280.1"/>
    </source>
</evidence>
<feature type="compositionally biased region" description="Polar residues" evidence="5">
    <location>
        <begin position="173"/>
        <end position="193"/>
    </location>
</feature>
<accession>A0ABP0EHE4</accession>
<evidence type="ECO:0000256" key="1">
    <source>
        <dbReference type="ARBA" id="ARBA00004123"/>
    </source>
</evidence>